<feature type="transmembrane region" description="Helical" evidence="1">
    <location>
        <begin position="6"/>
        <end position="29"/>
    </location>
</feature>
<dbReference type="STRING" id="326475.AWB66_01559"/>
<comment type="caution">
    <text evidence="2">The sequence shown here is derived from an EMBL/GenBank/DDBJ whole genome shotgun (WGS) entry which is preliminary data.</text>
</comment>
<dbReference type="Proteomes" id="UP000054717">
    <property type="component" value="Unassembled WGS sequence"/>
</dbReference>
<sequence length="122" mass="13350">MTYILLANAVLIAHLAFVAFVTFGGLLVLRHRRFAWLHLPALAWGIAVELAGRVCPLTPLENRLLKLGGEAGYAGGFIEHLIGRVLYPGDLTPMLRYGLAFVLTAVNVAIYAVVIARRRNGR</sequence>
<organism evidence="2 3">
    <name type="scientific">Caballeronia telluris</name>
    <dbReference type="NCBI Taxonomy" id="326475"/>
    <lineage>
        <taxon>Bacteria</taxon>
        <taxon>Pseudomonadati</taxon>
        <taxon>Pseudomonadota</taxon>
        <taxon>Betaproteobacteria</taxon>
        <taxon>Burkholderiales</taxon>
        <taxon>Burkholderiaceae</taxon>
        <taxon>Caballeronia</taxon>
    </lineage>
</organism>
<feature type="transmembrane region" description="Helical" evidence="1">
    <location>
        <begin position="94"/>
        <end position="116"/>
    </location>
</feature>
<keyword evidence="1" id="KW-1133">Transmembrane helix</keyword>
<evidence type="ECO:0008006" key="4">
    <source>
        <dbReference type="Google" id="ProtNLM"/>
    </source>
</evidence>
<evidence type="ECO:0000256" key="1">
    <source>
        <dbReference type="SAM" id="Phobius"/>
    </source>
</evidence>
<name>A0A158G3G5_9BURK</name>
<accession>A0A158G3G5</accession>
<proteinExistence type="predicted"/>
<dbReference type="Pfam" id="PF10861">
    <property type="entry name" value="DUF2784"/>
    <property type="match status" value="1"/>
</dbReference>
<evidence type="ECO:0000313" key="2">
    <source>
        <dbReference type="EMBL" id="SAL26644.1"/>
    </source>
</evidence>
<reference evidence="2" key="1">
    <citation type="submission" date="2016-01" db="EMBL/GenBank/DDBJ databases">
        <authorList>
            <person name="Peeters Charlotte."/>
        </authorList>
    </citation>
    <scope>NUCLEOTIDE SEQUENCE</scope>
    <source>
        <strain evidence="2">LMG 22936</strain>
    </source>
</reference>
<evidence type="ECO:0000313" key="3">
    <source>
        <dbReference type="Proteomes" id="UP000054717"/>
    </source>
</evidence>
<keyword evidence="1" id="KW-0472">Membrane</keyword>
<dbReference type="EMBL" id="FCNZ02000004">
    <property type="protein sequence ID" value="SAL26644.1"/>
    <property type="molecule type" value="Genomic_DNA"/>
</dbReference>
<keyword evidence="1" id="KW-0812">Transmembrane</keyword>
<keyword evidence="3" id="KW-1185">Reference proteome</keyword>
<dbReference type="AlphaFoldDB" id="A0A158G3G5"/>
<dbReference type="RefSeq" id="WP_087629692.1">
    <property type="nucleotide sequence ID" value="NZ_FCNZ02000004.1"/>
</dbReference>
<gene>
    <name evidence="2" type="ORF">AWB66_01559</name>
</gene>
<dbReference type="InterPro" id="IPR021218">
    <property type="entry name" value="DUF2784"/>
</dbReference>
<protein>
    <recommendedName>
        <fullName evidence="4">DUF2784 domain-containing protein</fullName>
    </recommendedName>
</protein>